<evidence type="ECO:0000313" key="2">
    <source>
        <dbReference type="Proteomes" id="UP000281431"/>
    </source>
</evidence>
<dbReference type="OrthoDB" id="379125at2157"/>
<reference evidence="1 2" key="1">
    <citation type="submission" date="2018-10" db="EMBL/GenBank/DDBJ databases">
        <title>Natrarchaeobius chitinivorans gen. nov., sp. nov., and Natrarchaeobius haloalkaliphilus sp. nov., alkaliphilic, chitin-utilizing haloarchaea from hypersaline alkaline lakes.</title>
        <authorList>
            <person name="Sorokin D.Y."/>
            <person name="Elcheninov A.G."/>
            <person name="Kostrikina N.A."/>
            <person name="Bale N.J."/>
            <person name="Sinninghe Damste J.S."/>
            <person name="Khijniak T.V."/>
            <person name="Kublanov I.V."/>
            <person name="Toshchakov S.V."/>
        </authorList>
    </citation>
    <scope>NUCLEOTIDE SEQUENCE [LARGE SCALE GENOMIC DNA]</scope>
    <source>
        <strain evidence="1 2">AArcht7</strain>
    </source>
</reference>
<name>A0A3N6MDT4_NATCH</name>
<dbReference type="AlphaFoldDB" id="A0A3N6MDT4"/>
<dbReference type="Proteomes" id="UP000281431">
    <property type="component" value="Unassembled WGS sequence"/>
</dbReference>
<accession>A0A3N6MDT4</accession>
<comment type="caution">
    <text evidence="1">The sequence shown here is derived from an EMBL/GenBank/DDBJ whole genome shotgun (WGS) entry which is preliminary data.</text>
</comment>
<evidence type="ECO:0000313" key="1">
    <source>
        <dbReference type="EMBL" id="RQG93731.1"/>
    </source>
</evidence>
<keyword evidence="2" id="KW-1185">Reference proteome</keyword>
<protein>
    <submittedName>
        <fullName evidence="1">Uncharacterized protein</fullName>
    </submittedName>
</protein>
<proteinExistence type="predicted"/>
<dbReference type="EMBL" id="REFZ01000069">
    <property type="protein sequence ID" value="RQG93731.1"/>
    <property type="molecule type" value="Genomic_DNA"/>
</dbReference>
<sequence>MTELTISATLTLEDIDLEYGEAVCRVDVPGSSPSTVRSPIEDLLGWTARREERRLEEYYNDNS</sequence>
<gene>
    <name evidence="1" type="ORF">EA472_22620</name>
</gene>
<organism evidence="1 2">
    <name type="scientific">Natrarchaeobius chitinivorans</name>
    <dbReference type="NCBI Taxonomy" id="1679083"/>
    <lineage>
        <taxon>Archaea</taxon>
        <taxon>Methanobacteriati</taxon>
        <taxon>Methanobacteriota</taxon>
        <taxon>Stenosarchaea group</taxon>
        <taxon>Halobacteria</taxon>
        <taxon>Halobacteriales</taxon>
        <taxon>Natrialbaceae</taxon>
        <taxon>Natrarchaeobius</taxon>
    </lineage>
</organism>